<dbReference type="GO" id="GO:0009307">
    <property type="term" value="P:DNA restriction-modification system"/>
    <property type="evidence" value="ECO:0007669"/>
    <property type="project" value="UniProtKB-KW"/>
</dbReference>
<dbReference type="Pfam" id="PF01420">
    <property type="entry name" value="Methylase_S"/>
    <property type="match status" value="1"/>
</dbReference>
<comment type="similarity">
    <text evidence="1">Belongs to the type-I restriction system S methylase family.</text>
</comment>
<dbReference type="GeneID" id="92758837"/>
<evidence type="ECO:0000313" key="5">
    <source>
        <dbReference type="EMBL" id="QQB46804.1"/>
    </source>
</evidence>
<evidence type="ECO:0000256" key="3">
    <source>
        <dbReference type="ARBA" id="ARBA00023125"/>
    </source>
</evidence>
<organism evidence="5 6">
    <name type="scientific">Corynebacterium glucuronolyticum</name>
    <dbReference type="NCBI Taxonomy" id="39791"/>
    <lineage>
        <taxon>Bacteria</taxon>
        <taxon>Bacillati</taxon>
        <taxon>Actinomycetota</taxon>
        <taxon>Actinomycetes</taxon>
        <taxon>Mycobacteriales</taxon>
        <taxon>Corynebacteriaceae</taxon>
        <taxon>Corynebacterium</taxon>
    </lineage>
</organism>
<evidence type="ECO:0000259" key="4">
    <source>
        <dbReference type="Pfam" id="PF01420"/>
    </source>
</evidence>
<evidence type="ECO:0000313" key="6">
    <source>
        <dbReference type="Proteomes" id="UP000596145"/>
    </source>
</evidence>
<gene>
    <name evidence="5" type="ORF">I6I10_02395</name>
</gene>
<dbReference type="Proteomes" id="UP000596145">
    <property type="component" value="Chromosome"/>
</dbReference>
<dbReference type="InterPro" id="IPR044946">
    <property type="entry name" value="Restrct_endonuc_typeI_TRD_sf"/>
</dbReference>
<keyword evidence="5" id="KW-0255">Endonuclease</keyword>
<name>A0A7T4EG79_9CORY</name>
<dbReference type="InterPro" id="IPR000055">
    <property type="entry name" value="Restrct_endonuc_typeI_TRD"/>
</dbReference>
<keyword evidence="5" id="KW-0540">Nuclease</keyword>
<feature type="domain" description="Type I restriction modification DNA specificity" evidence="4">
    <location>
        <begin position="5"/>
        <end position="167"/>
    </location>
</feature>
<proteinExistence type="inferred from homology"/>
<protein>
    <submittedName>
        <fullName evidence="5">Restriction endonuclease subunit S</fullName>
    </submittedName>
</protein>
<reference evidence="5 6" key="1">
    <citation type="submission" date="2020-12" db="EMBL/GenBank/DDBJ databases">
        <title>FDA dAtabase for Regulatory Grade micrObial Sequences (FDA-ARGOS): Supporting development and validation of Infectious Disease Dx tests.</title>
        <authorList>
            <person name="Sproer C."/>
            <person name="Gronow S."/>
            <person name="Severitt S."/>
            <person name="Schroder I."/>
            <person name="Tallon L."/>
            <person name="Sadzewicz L."/>
            <person name="Zhao X."/>
            <person name="Boylan J."/>
            <person name="Ott S."/>
            <person name="Bowen H."/>
            <person name="Vavikolanu K."/>
            <person name="Mehta A."/>
            <person name="Aluvathingal J."/>
            <person name="Nadendla S."/>
            <person name="Lowell S."/>
            <person name="Myers T."/>
            <person name="Yan Y."/>
            <person name="Sichtig H."/>
        </authorList>
    </citation>
    <scope>NUCLEOTIDE SEQUENCE [LARGE SCALE GENOMIC DNA]</scope>
    <source>
        <strain evidence="5 6">FDAARGOS_1053</strain>
    </source>
</reference>
<dbReference type="EMBL" id="CP066007">
    <property type="protein sequence ID" value="QQB46804.1"/>
    <property type="molecule type" value="Genomic_DNA"/>
</dbReference>
<dbReference type="PANTHER" id="PTHR30408:SF12">
    <property type="entry name" value="TYPE I RESTRICTION ENZYME MJAVIII SPECIFICITY SUBUNIT"/>
    <property type="match status" value="1"/>
</dbReference>
<keyword evidence="5" id="KW-0378">Hydrolase</keyword>
<dbReference type="OrthoDB" id="3197085at2"/>
<dbReference type="SUPFAM" id="SSF116734">
    <property type="entry name" value="DNA methylase specificity domain"/>
    <property type="match status" value="2"/>
</dbReference>
<keyword evidence="3" id="KW-0238">DNA-binding</keyword>
<dbReference type="AlphaFoldDB" id="A0A7T4EG79"/>
<sequence length="379" mass="42685">MTKTNWPMVKLGDVASFNNGFAFKPTDWSESGRPIIRIQNLTDPSKSYNFTHRVVPEKYQVTHGDLLVSWSASLGVFRWKGEDALVNQHIFKVNPKGNIDSSFFEFALIFALQRMQKYLHGSTMRHINRKEFLSTTIPLPPLEEQRRIAGLLNKAVTNLDNSRKSLKALNTFLPNLFESSFNRGNRTITSIGSYLAQTQYGTSAKAGESGTFPILRMGNITFEGQIDFSDLKFIDLDPSEFVKYTLKTGDILFNRTNSKDLVGKTAVYYGEEGSFAYAGYLVRCRANSNSTPEYISGYLNSPTGKAVLRNAAKSIVGMANINAKELQRLPIPEADPVEQRQWAEFEQEIHNLSGKLKKQVTLHHELYESLSARAFTGEL</sequence>
<dbReference type="PANTHER" id="PTHR30408">
    <property type="entry name" value="TYPE-1 RESTRICTION ENZYME ECOKI SPECIFICITY PROTEIN"/>
    <property type="match status" value="1"/>
</dbReference>
<dbReference type="GO" id="GO:0003677">
    <property type="term" value="F:DNA binding"/>
    <property type="evidence" value="ECO:0007669"/>
    <property type="project" value="UniProtKB-KW"/>
</dbReference>
<dbReference type="InterPro" id="IPR052021">
    <property type="entry name" value="Type-I_RS_S_subunit"/>
</dbReference>
<dbReference type="CDD" id="cd17524">
    <property type="entry name" value="RMtype1_S_EcoUTORF5051P-TRD2-CR2_like"/>
    <property type="match status" value="1"/>
</dbReference>
<evidence type="ECO:0000256" key="1">
    <source>
        <dbReference type="ARBA" id="ARBA00010923"/>
    </source>
</evidence>
<dbReference type="RefSeq" id="WP_084037197.1">
    <property type="nucleotide sequence ID" value="NZ_CP066007.1"/>
</dbReference>
<evidence type="ECO:0000256" key="2">
    <source>
        <dbReference type="ARBA" id="ARBA00022747"/>
    </source>
</evidence>
<dbReference type="REBASE" id="469662">
    <property type="entry name" value="S.Cgl1053ORF2390P"/>
</dbReference>
<keyword evidence="2" id="KW-0680">Restriction system</keyword>
<dbReference type="CDD" id="cd17254">
    <property type="entry name" value="RMtype1_S_FclI-TRD1-CR1_like"/>
    <property type="match status" value="1"/>
</dbReference>
<accession>A0A7T4EG79</accession>
<dbReference type="Gene3D" id="3.90.220.20">
    <property type="entry name" value="DNA methylase specificity domains"/>
    <property type="match status" value="2"/>
</dbReference>
<dbReference type="GO" id="GO:0004519">
    <property type="term" value="F:endonuclease activity"/>
    <property type="evidence" value="ECO:0007669"/>
    <property type="project" value="UniProtKB-KW"/>
</dbReference>